<evidence type="ECO:0000256" key="2">
    <source>
        <dbReference type="ARBA" id="ARBA00012483"/>
    </source>
</evidence>
<proteinExistence type="predicted"/>
<gene>
    <name evidence="11" type="ORF">GSCOC_T00000534001</name>
</gene>
<evidence type="ECO:0000256" key="6">
    <source>
        <dbReference type="ARBA" id="ARBA00022786"/>
    </source>
</evidence>
<dbReference type="SMART" id="SM00184">
    <property type="entry name" value="RING"/>
    <property type="match status" value="1"/>
</dbReference>
<dbReference type="GO" id="GO:0008270">
    <property type="term" value="F:zinc ion binding"/>
    <property type="evidence" value="ECO:0007669"/>
    <property type="project" value="UniProtKB-KW"/>
</dbReference>
<evidence type="ECO:0000256" key="5">
    <source>
        <dbReference type="ARBA" id="ARBA00022771"/>
    </source>
</evidence>
<keyword evidence="3" id="KW-0808">Transferase</keyword>
<evidence type="ECO:0000256" key="7">
    <source>
        <dbReference type="ARBA" id="ARBA00022833"/>
    </source>
</evidence>
<dbReference type="FunFam" id="3.30.40.10:FF:000504">
    <property type="entry name" value="E3 ubiquitin-protein ligase arkadia"/>
    <property type="match status" value="1"/>
</dbReference>
<dbReference type="PROSITE" id="PS50089">
    <property type="entry name" value="ZF_RING_2"/>
    <property type="match status" value="1"/>
</dbReference>
<keyword evidence="6" id="KW-0833">Ubl conjugation pathway</keyword>
<dbReference type="Proteomes" id="UP000295252">
    <property type="component" value="Unassembled WGS sequence"/>
</dbReference>
<feature type="region of interest" description="Disordered" evidence="9">
    <location>
        <begin position="61"/>
        <end position="113"/>
    </location>
</feature>
<dbReference type="Pfam" id="PF13639">
    <property type="entry name" value="zf-RING_2"/>
    <property type="match status" value="1"/>
</dbReference>
<dbReference type="InterPro" id="IPR013083">
    <property type="entry name" value="Znf_RING/FYVE/PHD"/>
</dbReference>
<keyword evidence="7" id="KW-0862">Zinc</keyword>
<keyword evidence="12" id="KW-1185">Reference proteome</keyword>
<evidence type="ECO:0000256" key="1">
    <source>
        <dbReference type="ARBA" id="ARBA00000900"/>
    </source>
</evidence>
<keyword evidence="5 8" id="KW-0863">Zinc-finger</keyword>
<dbReference type="EMBL" id="HG739345">
    <property type="protein sequence ID" value="CDP18627.1"/>
    <property type="molecule type" value="Genomic_DNA"/>
</dbReference>
<dbReference type="OMA" id="SHVGNDQ"/>
<dbReference type="AlphaFoldDB" id="A0A068VDH0"/>
<evidence type="ECO:0000256" key="8">
    <source>
        <dbReference type="PROSITE-ProRule" id="PRU00175"/>
    </source>
</evidence>
<dbReference type="PANTHER" id="PTHR22937">
    <property type="entry name" value="E3 UBIQUITIN-PROTEIN LIGASE RNF165"/>
    <property type="match status" value="1"/>
</dbReference>
<evidence type="ECO:0000259" key="10">
    <source>
        <dbReference type="PROSITE" id="PS50089"/>
    </source>
</evidence>
<evidence type="ECO:0000313" key="11">
    <source>
        <dbReference type="EMBL" id="CDP18627.1"/>
    </source>
</evidence>
<comment type="catalytic activity">
    <reaction evidence="1">
        <text>S-ubiquitinyl-[E2 ubiquitin-conjugating enzyme]-L-cysteine + [acceptor protein]-L-lysine = [E2 ubiquitin-conjugating enzyme]-L-cysteine + N(6)-ubiquitinyl-[acceptor protein]-L-lysine.</text>
        <dbReference type="EC" id="2.3.2.27"/>
    </reaction>
</comment>
<accession>A0A068VDH0</accession>
<feature type="region of interest" description="Disordered" evidence="9">
    <location>
        <begin position="324"/>
        <end position="361"/>
    </location>
</feature>
<dbReference type="EC" id="2.3.2.27" evidence="2"/>
<organism evidence="11 12">
    <name type="scientific">Coffea canephora</name>
    <name type="common">Robusta coffee</name>
    <dbReference type="NCBI Taxonomy" id="49390"/>
    <lineage>
        <taxon>Eukaryota</taxon>
        <taxon>Viridiplantae</taxon>
        <taxon>Streptophyta</taxon>
        <taxon>Embryophyta</taxon>
        <taxon>Tracheophyta</taxon>
        <taxon>Spermatophyta</taxon>
        <taxon>Magnoliopsida</taxon>
        <taxon>eudicotyledons</taxon>
        <taxon>Gunneridae</taxon>
        <taxon>Pentapetalae</taxon>
        <taxon>asterids</taxon>
        <taxon>lamiids</taxon>
        <taxon>Gentianales</taxon>
        <taxon>Rubiaceae</taxon>
        <taxon>Ixoroideae</taxon>
        <taxon>Gardenieae complex</taxon>
        <taxon>Bertiereae - Coffeeae clade</taxon>
        <taxon>Coffeeae</taxon>
        <taxon>Coffea</taxon>
    </lineage>
</organism>
<dbReference type="Gramene" id="CDP18627">
    <property type="protein sequence ID" value="CDP18627"/>
    <property type="gene ID" value="GSCOC_T00000534001"/>
</dbReference>
<feature type="region of interest" description="Disordered" evidence="9">
    <location>
        <begin position="224"/>
        <end position="264"/>
    </location>
</feature>
<feature type="compositionally biased region" description="Polar residues" evidence="9">
    <location>
        <begin position="64"/>
        <end position="83"/>
    </location>
</feature>
<dbReference type="SUPFAM" id="SSF57850">
    <property type="entry name" value="RING/U-box"/>
    <property type="match status" value="1"/>
</dbReference>
<feature type="compositionally biased region" description="Low complexity" evidence="9">
    <location>
        <begin position="348"/>
        <end position="359"/>
    </location>
</feature>
<feature type="domain" description="RING-type" evidence="10">
    <location>
        <begin position="498"/>
        <end position="539"/>
    </location>
</feature>
<feature type="region of interest" description="Disordered" evidence="9">
    <location>
        <begin position="156"/>
        <end position="190"/>
    </location>
</feature>
<dbReference type="InParanoid" id="A0A068VDH0"/>
<sequence>MDEFSGRRHRVGVVVPKKGSSLVSRDAIDKRDQNAEFCNRIGCNGRLKYGKSNQSNCAEKYKNSRPSCHSSNGKQITGSSSRTCFPITNGRKSRHDSDSYRKSSSNLDNDSAESCGVRYEPAVTEHIPLVSRNHTVHQPDLQDSSAGKVTLTEVGSLTTGSNNKSHRIIRHKPPSGCQKPLPSPSVTSVISTSNSIASGTRKYNGGWYGLRNLRCNSISDVIPQGGSASESKVKRDVLRKRSPEGQIGASSSGKRGNMACSEDGHVAASNTGISVTGSRHGRSWVSNIDSRTASLRTQRALNSNTRIGLSNIDNRNALLTSESSSSIAQLSRPETPNSANLHSLSHQSSIEGSSNASSSCRLSVRTGGNGTGIMSLMPTEHGITHAFRRHNLNGVAEVLLALERIGQDEELNYEQLLALENDLFLGHLSFYDQHRDMRLDIDNMSYEELLALEERMGTVSTALSEEAFAKCITKSMYQTATVDVGASGCSEDEADIKCSICQEEYAVGDEIGKLGCEHGYHVACIQQWLRLKNWCPICKASAATSQSSLSS</sequence>
<dbReference type="FunCoup" id="A0A068VDH0">
    <property type="interactions" value="579"/>
</dbReference>
<dbReference type="Gene3D" id="3.30.40.10">
    <property type="entry name" value="Zinc/RING finger domain, C3HC4 (zinc finger)"/>
    <property type="match status" value="1"/>
</dbReference>
<feature type="compositionally biased region" description="Polar residues" evidence="9">
    <location>
        <begin position="324"/>
        <end position="347"/>
    </location>
</feature>
<name>A0A068VDH0_COFCA</name>
<feature type="compositionally biased region" description="Basic and acidic residues" evidence="9">
    <location>
        <begin position="231"/>
        <end position="243"/>
    </location>
</feature>
<evidence type="ECO:0000256" key="4">
    <source>
        <dbReference type="ARBA" id="ARBA00022723"/>
    </source>
</evidence>
<dbReference type="GO" id="GO:0061630">
    <property type="term" value="F:ubiquitin protein ligase activity"/>
    <property type="evidence" value="ECO:0007669"/>
    <property type="project" value="UniProtKB-EC"/>
</dbReference>
<feature type="compositionally biased region" description="Basic residues" evidence="9">
    <location>
        <begin position="164"/>
        <end position="173"/>
    </location>
</feature>
<evidence type="ECO:0000256" key="9">
    <source>
        <dbReference type="SAM" id="MobiDB-lite"/>
    </source>
</evidence>
<evidence type="ECO:0000256" key="3">
    <source>
        <dbReference type="ARBA" id="ARBA00022679"/>
    </source>
</evidence>
<keyword evidence="4" id="KW-0479">Metal-binding</keyword>
<dbReference type="InterPro" id="IPR045191">
    <property type="entry name" value="MBR1/2-like"/>
</dbReference>
<evidence type="ECO:0000313" key="12">
    <source>
        <dbReference type="Proteomes" id="UP000295252"/>
    </source>
</evidence>
<dbReference type="PANTHER" id="PTHR22937:SF136">
    <property type="entry name" value="RING-TYPE E3 UBIQUITIN TRANSFERASE"/>
    <property type="match status" value="1"/>
</dbReference>
<dbReference type="PhylomeDB" id="A0A068VDH0"/>
<protein>
    <recommendedName>
        <fullName evidence="2">RING-type E3 ubiquitin transferase</fullName>
        <ecNumber evidence="2">2.3.2.27</ecNumber>
    </recommendedName>
</protein>
<dbReference type="InterPro" id="IPR001841">
    <property type="entry name" value="Znf_RING"/>
</dbReference>
<dbReference type="OrthoDB" id="8062037at2759"/>
<reference evidence="12" key="1">
    <citation type="journal article" date="2014" name="Science">
        <title>The coffee genome provides insight into the convergent evolution of caffeine biosynthesis.</title>
        <authorList>
            <person name="Denoeud F."/>
            <person name="Carretero-Paulet L."/>
            <person name="Dereeper A."/>
            <person name="Droc G."/>
            <person name="Guyot R."/>
            <person name="Pietrella M."/>
            <person name="Zheng C."/>
            <person name="Alberti A."/>
            <person name="Anthony F."/>
            <person name="Aprea G."/>
            <person name="Aury J.M."/>
            <person name="Bento P."/>
            <person name="Bernard M."/>
            <person name="Bocs S."/>
            <person name="Campa C."/>
            <person name="Cenci A."/>
            <person name="Combes M.C."/>
            <person name="Crouzillat D."/>
            <person name="Da Silva C."/>
            <person name="Daddiego L."/>
            <person name="De Bellis F."/>
            <person name="Dussert S."/>
            <person name="Garsmeur O."/>
            <person name="Gayraud T."/>
            <person name="Guignon V."/>
            <person name="Jahn K."/>
            <person name="Jamilloux V."/>
            <person name="Joet T."/>
            <person name="Labadie K."/>
            <person name="Lan T."/>
            <person name="Leclercq J."/>
            <person name="Lepelley M."/>
            <person name="Leroy T."/>
            <person name="Li L.T."/>
            <person name="Librado P."/>
            <person name="Lopez L."/>
            <person name="Munoz A."/>
            <person name="Noel B."/>
            <person name="Pallavicini A."/>
            <person name="Perrotta G."/>
            <person name="Poncet V."/>
            <person name="Pot D."/>
            <person name="Priyono X."/>
            <person name="Rigoreau M."/>
            <person name="Rouard M."/>
            <person name="Rozas J."/>
            <person name="Tranchant-Dubreuil C."/>
            <person name="VanBuren R."/>
            <person name="Zhang Q."/>
            <person name="Andrade A.C."/>
            <person name="Argout X."/>
            <person name="Bertrand B."/>
            <person name="de Kochko A."/>
            <person name="Graziosi G."/>
            <person name="Henry R.J."/>
            <person name="Jayarama X."/>
            <person name="Ming R."/>
            <person name="Nagai C."/>
            <person name="Rounsley S."/>
            <person name="Sankoff D."/>
            <person name="Giuliano G."/>
            <person name="Albert V.A."/>
            <person name="Wincker P."/>
            <person name="Lashermes P."/>
        </authorList>
    </citation>
    <scope>NUCLEOTIDE SEQUENCE [LARGE SCALE GENOMIC DNA]</scope>
    <source>
        <strain evidence="12">cv. DH200-94</strain>
    </source>
</reference>